<dbReference type="Pfam" id="PF19458">
    <property type="entry name" value="DUF5995"/>
    <property type="match status" value="1"/>
</dbReference>
<reference evidence="1 2" key="1">
    <citation type="submission" date="2022-06" db="EMBL/GenBank/DDBJ databases">
        <title>Halomicroarcula sp. a new haloarchaeum isolate from saline soil.</title>
        <authorList>
            <person name="Strakova D."/>
            <person name="Galisteo C."/>
            <person name="Sanchez-Porro C."/>
            <person name="Ventosa A."/>
        </authorList>
    </citation>
    <scope>NUCLEOTIDE SEQUENCE [LARGE SCALE GENOMIC DNA]</scope>
    <source>
        <strain evidence="1 2">S3CR25-11</strain>
    </source>
</reference>
<comment type="caution">
    <text evidence="1">The sequence shown here is derived from an EMBL/GenBank/DDBJ whole genome shotgun (WGS) entry which is preliminary data.</text>
</comment>
<dbReference type="Proteomes" id="UP001268864">
    <property type="component" value="Unassembled WGS sequence"/>
</dbReference>
<evidence type="ECO:0000313" key="2">
    <source>
        <dbReference type="Proteomes" id="UP001268864"/>
    </source>
</evidence>
<accession>A0ABU2FIF0</accession>
<evidence type="ECO:0000313" key="1">
    <source>
        <dbReference type="EMBL" id="MDS0280540.1"/>
    </source>
</evidence>
<gene>
    <name evidence="1" type="ORF">NDI86_00285</name>
</gene>
<dbReference type="EMBL" id="JAMQOS010000001">
    <property type="protein sequence ID" value="MDS0280540.1"/>
    <property type="molecule type" value="Genomic_DNA"/>
</dbReference>
<organism evidence="1 2">
    <name type="scientific">Haloarcula onubensis</name>
    <dbReference type="NCBI Taxonomy" id="2950539"/>
    <lineage>
        <taxon>Archaea</taxon>
        <taxon>Methanobacteriati</taxon>
        <taxon>Methanobacteriota</taxon>
        <taxon>Stenosarchaea group</taxon>
        <taxon>Halobacteria</taxon>
        <taxon>Halobacteriales</taxon>
        <taxon>Haloarculaceae</taxon>
        <taxon>Haloarcula</taxon>
    </lineage>
</organism>
<proteinExistence type="predicted"/>
<dbReference type="RefSeq" id="WP_310898388.1">
    <property type="nucleotide sequence ID" value="NZ_JAMQOS010000001.1"/>
</dbReference>
<dbReference type="InterPro" id="IPR046037">
    <property type="entry name" value="DUF5995"/>
</dbReference>
<keyword evidence="2" id="KW-1185">Reference proteome</keyword>
<protein>
    <submittedName>
        <fullName evidence="1">DUF5995 family protein</fullName>
    </submittedName>
</protein>
<sequence>MTATRSLDGRRYRRLRSAARAVGTPRSVPDERSGDPDLLALVAAPYTDVDAVHEGLGELLSAFEARDDRRAVFLGIYARMTAAVGRRIKRGAFADPAWVADYLVAFADRYRVAVRAFEAGDADALAEPWSLAFEAAERGDSLVLQDAMLGVNAHINYDLALALDDVGVGTDRAAKYADHCAIIDVIAGLVDEAQDGLADRDADGLATLDSALGRFDEWLTVTTIDECRDSAWRTAVAMDSRFRTRRRLARWLNDRTATGAAHLIRGSQASGTVHGALVDLEGSAGE</sequence>
<name>A0ABU2FIF0_9EURY</name>